<keyword evidence="4" id="KW-1185">Reference proteome</keyword>
<organism evidence="3 5">
    <name type="scientific">Vibrio harveyi</name>
    <name type="common">Beneckea harveyi</name>
    <dbReference type="NCBI Taxonomy" id="669"/>
    <lineage>
        <taxon>Bacteria</taxon>
        <taxon>Pseudomonadati</taxon>
        <taxon>Pseudomonadota</taxon>
        <taxon>Gammaproteobacteria</taxon>
        <taxon>Vibrionales</taxon>
        <taxon>Vibrionaceae</taxon>
        <taxon>Vibrio</taxon>
    </lineage>
</organism>
<dbReference type="Pfam" id="PF00196">
    <property type="entry name" value="GerE"/>
    <property type="match status" value="1"/>
</dbReference>
<dbReference type="GO" id="GO:0003677">
    <property type="term" value="F:DNA binding"/>
    <property type="evidence" value="ECO:0007669"/>
    <property type="project" value="InterPro"/>
</dbReference>
<dbReference type="EMBL" id="QOUW02000049">
    <property type="protein sequence ID" value="RIW11860.1"/>
    <property type="molecule type" value="Genomic_DNA"/>
</dbReference>
<reference evidence="3 5" key="3">
    <citation type="submission" date="2018-08" db="EMBL/GenBank/DDBJ databases">
        <title>Vibrio harveyi strains pathogenic to white snook Centropomus viridis Lockington (1877) and potential probiotic bacteria.</title>
        <authorList>
            <person name="Soto-Rodriguez S."/>
            <person name="Gomez-Gil B."/>
            <person name="Lozano-Olvera R."/>
        </authorList>
    </citation>
    <scope>NUCLEOTIDE SEQUENCE [LARGE SCALE GENOMIC DNA]</scope>
    <source>
        <strain evidence="3 5">CAIM 1508</strain>
    </source>
</reference>
<dbReference type="InterPro" id="IPR000792">
    <property type="entry name" value="Tscrpt_reg_LuxR_C"/>
</dbReference>
<sequence length="251" mass="28415">MKQAICSSSESLVNIPVNTIEQSLLRQLPGCWGCKDKDSVFRYVNQEYAELIGYDSPEVCIGKTDFEVASPTIECAKEFQEQDRHVIETGESLKILDIHPYPDGHWRAHIFTKTPWRDDDGNIIGTIFYGRELTDTAVIEVGYWVCRAIGGTPNQQSIFRFSNLKPEPEKLTCREQETLFLLLYGKKPQFISQVMGISTKTVEGHVARLRTKFEANSKNELIDKAMEAGYGSIVPKTLLKHQLSVVLNGER</sequence>
<dbReference type="InterPro" id="IPR016032">
    <property type="entry name" value="Sig_transdc_resp-reg_C-effctor"/>
</dbReference>
<dbReference type="PROSITE" id="PS50043">
    <property type="entry name" value="HTH_LUXR_2"/>
    <property type="match status" value="1"/>
</dbReference>
<evidence type="ECO:0000313" key="2">
    <source>
        <dbReference type="EMBL" id="AMF99917.2"/>
    </source>
</evidence>
<dbReference type="SUPFAM" id="SSF46894">
    <property type="entry name" value="C-terminal effector domain of the bipartite response regulators"/>
    <property type="match status" value="1"/>
</dbReference>
<evidence type="ECO:0000313" key="3">
    <source>
        <dbReference type="EMBL" id="RIW11860.1"/>
    </source>
</evidence>
<dbReference type="InterPro" id="IPR000014">
    <property type="entry name" value="PAS"/>
</dbReference>
<dbReference type="CDD" id="cd06170">
    <property type="entry name" value="LuxR_C_like"/>
    <property type="match status" value="1"/>
</dbReference>
<dbReference type="Pfam" id="PF08448">
    <property type="entry name" value="PAS_4"/>
    <property type="match status" value="1"/>
</dbReference>
<dbReference type="GO" id="GO:0006355">
    <property type="term" value="P:regulation of DNA-templated transcription"/>
    <property type="evidence" value="ECO:0007669"/>
    <property type="project" value="InterPro"/>
</dbReference>
<dbReference type="InterPro" id="IPR013656">
    <property type="entry name" value="PAS_4"/>
</dbReference>
<dbReference type="Proteomes" id="UP000253437">
    <property type="component" value="Unassembled WGS sequence"/>
</dbReference>
<gene>
    <name evidence="2" type="ORF">AL538_19560</name>
    <name evidence="3" type="ORF">DS957_014155</name>
</gene>
<dbReference type="InterPro" id="IPR035965">
    <property type="entry name" value="PAS-like_dom_sf"/>
</dbReference>
<dbReference type="AlphaFoldDB" id="A0A2S0SIY5"/>
<name>A0A2S0SIY5_VIBHA</name>
<evidence type="ECO:0000259" key="1">
    <source>
        <dbReference type="PROSITE" id="PS50043"/>
    </source>
</evidence>
<dbReference type="NCBIfam" id="TIGR00229">
    <property type="entry name" value="sensory_box"/>
    <property type="match status" value="1"/>
</dbReference>
<reference evidence="2" key="2">
    <citation type="submission" date="2018-01" db="EMBL/GenBank/DDBJ databases">
        <title>FDA dAtabase for Regulatory Grade micrObial Sequences (FDA-ARGOS): Supporting development and validation of Infectious Disease Dx tests.</title>
        <authorList>
            <person name="Hoffmann M."/>
            <person name="Allard M."/>
            <person name="Evans P."/>
            <person name="Brown E."/>
            <person name="Tallon L."/>
            <person name="Sadzewicz L."/>
            <person name="Sengamalay N."/>
            <person name="Ott S."/>
            <person name="Godinez A."/>
            <person name="Nagaraj S."/>
            <person name="Vyas G."/>
            <person name="Aluvathingal J."/>
            <person name="Nadendla S."/>
            <person name="Geyer C."/>
            <person name="Sichtig H."/>
        </authorList>
    </citation>
    <scope>NUCLEOTIDE SEQUENCE</scope>
    <source>
        <strain evidence="2">FDAARGOS_107</strain>
    </source>
</reference>
<dbReference type="SUPFAM" id="SSF55785">
    <property type="entry name" value="PYP-like sensor domain (PAS domain)"/>
    <property type="match status" value="1"/>
</dbReference>
<evidence type="ECO:0000313" key="4">
    <source>
        <dbReference type="Proteomes" id="UP000067422"/>
    </source>
</evidence>
<protein>
    <submittedName>
        <fullName evidence="2">Helix-turn-helix transcriptional regulator</fullName>
    </submittedName>
    <submittedName>
        <fullName evidence="3">PAS domain S-box protein</fullName>
    </submittedName>
</protein>
<feature type="domain" description="HTH luxR-type" evidence="1">
    <location>
        <begin position="164"/>
        <end position="229"/>
    </location>
</feature>
<dbReference type="PRINTS" id="PR00038">
    <property type="entry name" value="HTHLUXR"/>
</dbReference>
<accession>A0A2S0SIY5</accession>
<dbReference type="InterPro" id="IPR036388">
    <property type="entry name" value="WH-like_DNA-bd_sf"/>
</dbReference>
<dbReference type="SMART" id="SM00421">
    <property type="entry name" value="HTH_LUXR"/>
    <property type="match status" value="1"/>
</dbReference>
<dbReference type="CDD" id="cd00130">
    <property type="entry name" value="PAS"/>
    <property type="match status" value="1"/>
</dbReference>
<dbReference type="EMBL" id="CP014039">
    <property type="protein sequence ID" value="AMF99917.2"/>
    <property type="molecule type" value="Genomic_DNA"/>
</dbReference>
<reference evidence="4" key="1">
    <citation type="submission" date="2015-12" db="EMBL/GenBank/DDBJ databases">
        <title>FDA dAtabase for Regulatory Grade micrObial Sequences (FDA-ARGOS): Supporting development and validation of Infectious Disease Dx tests.</title>
        <authorList>
            <person name="Hoffmann M."/>
            <person name="Allard M."/>
            <person name="Evans P."/>
            <person name="Brown E."/>
            <person name="Tallon L.J."/>
            <person name="Sadzewicz L."/>
            <person name="Sengamalay N."/>
            <person name="Ott S."/>
            <person name="Godinez A."/>
            <person name="Nagaraj S."/>
            <person name="Vyas G."/>
            <person name="Aluvathingal J."/>
            <person name="Nadendla S."/>
            <person name="Geyer C."/>
            <person name="Sichtig H."/>
        </authorList>
    </citation>
    <scope>NUCLEOTIDE SEQUENCE [LARGE SCALE GENOMIC DNA]</scope>
    <source>
        <strain evidence="4">ATCC 43516</strain>
    </source>
</reference>
<evidence type="ECO:0000313" key="5">
    <source>
        <dbReference type="Proteomes" id="UP000253437"/>
    </source>
</evidence>
<dbReference type="OrthoDB" id="9016132at2"/>
<proteinExistence type="predicted"/>
<dbReference type="Gene3D" id="3.30.450.20">
    <property type="entry name" value="PAS domain"/>
    <property type="match status" value="1"/>
</dbReference>
<dbReference type="Gene3D" id="1.10.10.10">
    <property type="entry name" value="Winged helix-like DNA-binding domain superfamily/Winged helix DNA-binding domain"/>
    <property type="match status" value="1"/>
</dbReference>
<dbReference type="Proteomes" id="UP000067422">
    <property type="component" value="Chromosome 2"/>
</dbReference>